<dbReference type="GO" id="GO:0004515">
    <property type="term" value="F:nicotinate-nucleotide adenylyltransferase activity"/>
    <property type="evidence" value="ECO:0007669"/>
    <property type="project" value="UniProtKB-UniRule"/>
</dbReference>
<dbReference type="NCBIfam" id="TIGR00482">
    <property type="entry name" value="nicotinate (nicotinamide) nucleotide adenylyltransferase"/>
    <property type="match status" value="1"/>
</dbReference>
<keyword evidence="6 11" id="KW-0548">Nucleotidyltransferase</keyword>
<dbReference type="AlphaFoldDB" id="C6HY06"/>
<evidence type="ECO:0000313" key="14">
    <source>
        <dbReference type="Proteomes" id="UP000009374"/>
    </source>
</evidence>
<evidence type="ECO:0000256" key="5">
    <source>
        <dbReference type="ARBA" id="ARBA00022679"/>
    </source>
</evidence>
<dbReference type="InterPro" id="IPR014729">
    <property type="entry name" value="Rossmann-like_a/b/a_fold"/>
</dbReference>
<keyword evidence="8 11" id="KW-0067">ATP-binding</keyword>
<evidence type="ECO:0000256" key="1">
    <source>
        <dbReference type="ARBA" id="ARBA00002324"/>
    </source>
</evidence>
<dbReference type="Proteomes" id="UP000009374">
    <property type="component" value="Unassembled WGS sequence"/>
</dbReference>
<dbReference type="Pfam" id="PF01467">
    <property type="entry name" value="CTP_transf_like"/>
    <property type="match status" value="1"/>
</dbReference>
<dbReference type="NCBIfam" id="TIGR00125">
    <property type="entry name" value="cyt_tran_rel"/>
    <property type="match status" value="1"/>
</dbReference>
<dbReference type="SUPFAM" id="SSF52374">
    <property type="entry name" value="Nucleotidylyl transferase"/>
    <property type="match status" value="1"/>
</dbReference>
<comment type="function">
    <text evidence="1 11">Catalyzes the reversible adenylation of nicotinate mononucleotide (NaMN) to nicotinic acid adenine dinucleotide (NaAD).</text>
</comment>
<dbReference type="Gene3D" id="3.40.50.620">
    <property type="entry name" value="HUPs"/>
    <property type="match status" value="1"/>
</dbReference>
<comment type="catalytic activity">
    <reaction evidence="10 11">
        <text>nicotinate beta-D-ribonucleotide + ATP + H(+) = deamido-NAD(+) + diphosphate</text>
        <dbReference type="Rhea" id="RHEA:22860"/>
        <dbReference type="ChEBI" id="CHEBI:15378"/>
        <dbReference type="ChEBI" id="CHEBI:30616"/>
        <dbReference type="ChEBI" id="CHEBI:33019"/>
        <dbReference type="ChEBI" id="CHEBI:57502"/>
        <dbReference type="ChEBI" id="CHEBI:58437"/>
        <dbReference type="EC" id="2.7.7.18"/>
    </reaction>
</comment>
<sequence length="249" mass="27329">MDISGAGKRGGRPQRALFGGAFNPLHKGHIALAEEIERKLGLEEVVFVPTGLPPHKERPAVSCEERRHMVELAIAGRPGWRVSDIECRLPGPSLTSRTLTHLSLSPPPFFVMGEDAFIDFLEWGGPEIILSLSHLVVVTRPGGAGVRARNTLLRVLDLSESFLTGENVPALDDLRSGRMVEWVAALPSFGTTLRLLAIDSLEISSTRLRSDIASGNTERWAHLLPEPVKSYIVETGLYREKSCGHNKME</sequence>
<evidence type="ECO:0000259" key="12">
    <source>
        <dbReference type="Pfam" id="PF01467"/>
    </source>
</evidence>
<dbReference type="EC" id="2.7.7.18" evidence="11"/>
<evidence type="ECO:0000256" key="11">
    <source>
        <dbReference type="HAMAP-Rule" id="MF_00244"/>
    </source>
</evidence>
<dbReference type="CDD" id="cd02165">
    <property type="entry name" value="NMNAT"/>
    <property type="match status" value="1"/>
</dbReference>
<comment type="similarity">
    <text evidence="3 11">Belongs to the NadD family.</text>
</comment>
<keyword evidence="9 11" id="KW-0520">NAD</keyword>
<reference evidence="13 14" key="1">
    <citation type="journal article" date="2009" name="Appl. Environ. Microbiol.">
        <title>Community genomic and proteomic analyses of chemoautotrophic iron-oxidizing "Leptospirillum rubarum" (Group II) and "Leptospirillum ferrodiazotrophum" (Group III) bacteria in acid mine drainage biofilms.</title>
        <authorList>
            <person name="Goltsman D.S."/>
            <person name="Denef V.J."/>
            <person name="Singer S.W."/>
            <person name="VerBerkmoes N.C."/>
            <person name="Lefsrud M."/>
            <person name="Mueller R.S."/>
            <person name="Dick G.J."/>
            <person name="Sun C.L."/>
            <person name="Wheeler K.E."/>
            <person name="Zemla A."/>
            <person name="Baker B.J."/>
            <person name="Hauser L."/>
            <person name="Land M."/>
            <person name="Shah M.B."/>
            <person name="Thelen M.P."/>
            <person name="Hettich R.L."/>
            <person name="Banfield J.F."/>
        </authorList>
    </citation>
    <scope>NUCLEOTIDE SEQUENCE [LARGE SCALE GENOMIC DNA]</scope>
</reference>
<evidence type="ECO:0000256" key="10">
    <source>
        <dbReference type="ARBA" id="ARBA00048721"/>
    </source>
</evidence>
<name>C6HY06_9BACT</name>
<evidence type="ECO:0000256" key="4">
    <source>
        <dbReference type="ARBA" id="ARBA00022642"/>
    </source>
</evidence>
<dbReference type="InterPro" id="IPR005248">
    <property type="entry name" value="NadD/NMNAT"/>
</dbReference>
<keyword evidence="7 11" id="KW-0547">Nucleotide-binding</keyword>
<evidence type="ECO:0000256" key="3">
    <source>
        <dbReference type="ARBA" id="ARBA00009014"/>
    </source>
</evidence>
<feature type="domain" description="Cytidyltransferase-like" evidence="12">
    <location>
        <begin position="17"/>
        <end position="209"/>
    </location>
</feature>
<evidence type="ECO:0000256" key="9">
    <source>
        <dbReference type="ARBA" id="ARBA00023027"/>
    </source>
</evidence>
<dbReference type="UniPathway" id="UPA00253">
    <property type="reaction ID" value="UER00332"/>
</dbReference>
<dbReference type="PANTHER" id="PTHR39321">
    <property type="entry name" value="NICOTINATE-NUCLEOTIDE ADENYLYLTRANSFERASE-RELATED"/>
    <property type="match status" value="1"/>
</dbReference>
<dbReference type="GO" id="GO:0009435">
    <property type="term" value="P:NAD+ biosynthetic process"/>
    <property type="evidence" value="ECO:0007669"/>
    <property type="project" value="UniProtKB-UniRule"/>
</dbReference>
<protein>
    <recommendedName>
        <fullName evidence="11">Probable nicotinate-nucleotide adenylyltransferase</fullName>
        <ecNumber evidence="11">2.7.7.18</ecNumber>
    </recommendedName>
    <alternativeName>
        <fullName evidence="11">Deamido-NAD(+) diphosphorylase</fullName>
    </alternativeName>
    <alternativeName>
        <fullName evidence="11">Deamido-NAD(+) pyrophosphorylase</fullName>
    </alternativeName>
    <alternativeName>
        <fullName evidence="11">Nicotinate mononucleotide adenylyltransferase</fullName>
        <shortName evidence="11">NaMN adenylyltransferase</shortName>
    </alternativeName>
</protein>
<evidence type="ECO:0000256" key="8">
    <source>
        <dbReference type="ARBA" id="ARBA00022840"/>
    </source>
</evidence>
<evidence type="ECO:0000256" key="6">
    <source>
        <dbReference type="ARBA" id="ARBA00022695"/>
    </source>
</evidence>
<organism evidence="13 14">
    <name type="scientific">Leptospirillum ferrodiazotrophum</name>
    <dbReference type="NCBI Taxonomy" id="412449"/>
    <lineage>
        <taxon>Bacteria</taxon>
        <taxon>Pseudomonadati</taxon>
        <taxon>Nitrospirota</taxon>
        <taxon>Nitrospiria</taxon>
        <taxon>Nitrospirales</taxon>
        <taxon>Nitrospiraceae</taxon>
        <taxon>Leptospirillum</taxon>
    </lineage>
</organism>
<comment type="pathway">
    <text evidence="2 11">Cofactor biosynthesis; NAD(+) biosynthesis; deamido-NAD(+) from nicotinate D-ribonucleotide: step 1/1.</text>
</comment>
<dbReference type="HAMAP" id="MF_00244">
    <property type="entry name" value="NaMN_adenylyltr"/>
    <property type="match status" value="1"/>
</dbReference>
<dbReference type="EMBL" id="GG693875">
    <property type="protein sequence ID" value="EES52618.1"/>
    <property type="molecule type" value="Genomic_DNA"/>
</dbReference>
<evidence type="ECO:0000256" key="2">
    <source>
        <dbReference type="ARBA" id="ARBA00005019"/>
    </source>
</evidence>
<proteinExistence type="inferred from homology"/>
<evidence type="ECO:0000313" key="13">
    <source>
        <dbReference type="EMBL" id="EES52618.1"/>
    </source>
</evidence>
<dbReference type="GO" id="GO:0005524">
    <property type="term" value="F:ATP binding"/>
    <property type="evidence" value="ECO:0007669"/>
    <property type="project" value="UniProtKB-KW"/>
</dbReference>
<evidence type="ECO:0000256" key="7">
    <source>
        <dbReference type="ARBA" id="ARBA00022741"/>
    </source>
</evidence>
<dbReference type="InterPro" id="IPR004821">
    <property type="entry name" value="Cyt_trans-like"/>
</dbReference>
<gene>
    <name evidence="11" type="primary">nadD</name>
    <name evidence="13" type="ORF">UBAL3_93200121</name>
</gene>
<accession>C6HY06</accession>
<keyword evidence="5 11" id="KW-0808">Transferase</keyword>
<keyword evidence="14" id="KW-1185">Reference proteome</keyword>
<dbReference type="PANTHER" id="PTHR39321:SF3">
    <property type="entry name" value="PHOSPHOPANTETHEINE ADENYLYLTRANSFERASE"/>
    <property type="match status" value="1"/>
</dbReference>
<keyword evidence="4 11" id="KW-0662">Pyridine nucleotide biosynthesis</keyword>